<evidence type="ECO:0000313" key="4">
    <source>
        <dbReference type="Proteomes" id="UP000037904"/>
    </source>
</evidence>
<dbReference type="EMBL" id="JXCE01000284">
    <property type="protein sequence ID" value="KPA38382.1"/>
    <property type="molecule type" value="Genomic_DNA"/>
</dbReference>
<feature type="region of interest" description="Disordered" evidence="1">
    <location>
        <begin position="1"/>
        <end position="37"/>
    </location>
</feature>
<dbReference type="AlphaFoldDB" id="A0A0M9ERW0"/>
<feature type="domain" description="WSC" evidence="2">
    <location>
        <begin position="48"/>
        <end position="136"/>
    </location>
</feature>
<organism evidence="3 4">
    <name type="scientific">Fusarium langsethiae</name>
    <dbReference type="NCBI Taxonomy" id="179993"/>
    <lineage>
        <taxon>Eukaryota</taxon>
        <taxon>Fungi</taxon>
        <taxon>Dikarya</taxon>
        <taxon>Ascomycota</taxon>
        <taxon>Pezizomycotina</taxon>
        <taxon>Sordariomycetes</taxon>
        <taxon>Hypocreomycetidae</taxon>
        <taxon>Hypocreales</taxon>
        <taxon>Nectriaceae</taxon>
        <taxon>Fusarium</taxon>
    </lineage>
</organism>
<gene>
    <name evidence="3" type="ORF">FLAG1_08773</name>
</gene>
<reference evidence="3 4" key="1">
    <citation type="submission" date="2015-04" db="EMBL/GenBank/DDBJ databases">
        <title>The draft genome sequence of Fusarium langsethiae, a T-2/HT-2 mycotoxin producer.</title>
        <authorList>
            <person name="Lysoe E."/>
            <person name="Divon H.H."/>
            <person name="Terzi V."/>
            <person name="Orru L."/>
            <person name="Lamontanara A."/>
            <person name="Kolseth A.-K."/>
            <person name="Frandsen R.J."/>
            <person name="Nielsen K."/>
            <person name="Thrane U."/>
        </authorList>
    </citation>
    <scope>NUCLEOTIDE SEQUENCE [LARGE SCALE GENOMIC DNA]</scope>
    <source>
        <strain evidence="3 4">Fl201059</strain>
    </source>
</reference>
<feature type="region of interest" description="Disordered" evidence="1">
    <location>
        <begin position="379"/>
        <end position="413"/>
    </location>
</feature>
<evidence type="ECO:0000313" key="3">
    <source>
        <dbReference type="EMBL" id="KPA38382.1"/>
    </source>
</evidence>
<comment type="caution">
    <text evidence="3">The sequence shown here is derived from an EMBL/GenBank/DDBJ whole genome shotgun (WGS) entry which is preliminary data.</text>
</comment>
<accession>A0A0M9ERW0</accession>
<feature type="compositionally biased region" description="Basic and acidic residues" evidence="1">
    <location>
        <begin position="383"/>
        <end position="392"/>
    </location>
</feature>
<sequence length="485" mass="51566">MTSLDNVQTTTQSTKQSNSLTLTVSGSTSSASSPTDTNNLTNLEVIGSFSFLGCLGSPDGYPSFDLVVTADGMTPSKCVSLAAGRLYVGVYDSSCYASDSLESTTLVGEGECDIPCPNATLLFCGGLVGIGGTSNDDLQRRYRHRRDAPRSVLLTLYGARDTGDTSRSSLVTGTSAATSTSEVIGETSVITGDVSASVIESITSEAGPGVITLPTALSFQFPITSGQAVPFPPNRPVPSSGWLGKNNMTRIVEPVVTISTITYTIVDPKNPATFKVERYCSTIQYYPCHRCENQDIPAVHMTTIQRQCNACGANGENSVYLTVPAAVARPTYIDSFEHPGYPPQHGSEPFVESPVETGLHHVKPAIPAKPTKAYYDGLPPVPEKNDFTDKPDSLNGNQPQVYPQDTAPKEPQVEAPKITANEPKSVNQVHPTSQFVGGYDIKTTTLPTWYVPSEVPVVVSAATMSFPMLGSIFFAFAFASVLNSV</sequence>
<dbReference type="PROSITE" id="PS51212">
    <property type="entry name" value="WSC"/>
    <property type="match status" value="1"/>
</dbReference>
<dbReference type="Proteomes" id="UP000037904">
    <property type="component" value="Unassembled WGS sequence"/>
</dbReference>
<keyword evidence="4" id="KW-1185">Reference proteome</keyword>
<feature type="compositionally biased region" description="Polar residues" evidence="1">
    <location>
        <begin position="394"/>
        <end position="403"/>
    </location>
</feature>
<name>A0A0M9ERW0_FUSLA</name>
<evidence type="ECO:0000259" key="2">
    <source>
        <dbReference type="PROSITE" id="PS51212"/>
    </source>
</evidence>
<dbReference type="InterPro" id="IPR002889">
    <property type="entry name" value="WSC_carb-bd"/>
</dbReference>
<proteinExistence type="predicted"/>
<dbReference type="SMART" id="SM00321">
    <property type="entry name" value="WSC"/>
    <property type="match status" value="1"/>
</dbReference>
<evidence type="ECO:0000256" key="1">
    <source>
        <dbReference type="SAM" id="MobiDB-lite"/>
    </source>
</evidence>
<protein>
    <recommendedName>
        <fullName evidence="2">WSC domain-containing protein</fullName>
    </recommendedName>
</protein>
<dbReference type="OrthoDB" id="2019572at2759"/>
<feature type="compositionally biased region" description="Low complexity" evidence="1">
    <location>
        <begin position="8"/>
        <end position="37"/>
    </location>
</feature>